<gene>
    <name evidence="2" type="ORF">GCM10017581_007920</name>
</gene>
<comment type="caution">
    <text evidence="2">The sequence shown here is derived from an EMBL/GenBank/DDBJ whole genome shotgun (WGS) entry which is preliminary data.</text>
</comment>
<evidence type="ECO:0008006" key="4">
    <source>
        <dbReference type="Google" id="ProtNLM"/>
    </source>
</evidence>
<keyword evidence="1" id="KW-0812">Transmembrane</keyword>
<keyword evidence="1" id="KW-1133">Transmembrane helix</keyword>
<organism evidence="2 3">
    <name type="scientific">Dactylosporangium matsuzakiense</name>
    <dbReference type="NCBI Taxonomy" id="53360"/>
    <lineage>
        <taxon>Bacteria</taxon>
        <taxon>Bacillati</taxon>
        <taxon>Actinomycetota</taxon>
        <taxon>Actinomycetes</taxon>
        <taxon>Micromonosporales</taxon>
        <taxon>Micromonosporaceae</taxon>
        <taxon>Dactylosporangium</taxon>
    </lineage>
</organism>
<evidence type="ECO:0000256" key="1">
    <source>
        <dbReference type="SAM" id="Phobius"/>
    </source>
</evidence>
<dbReference type="EMBL" id="BSFP01000002">
    <property type="protein sequence ID" value="GLK99051.1"/>
    <property type="molecule type" value="Genomic_DNA"/>
</dbReference>
<reference evidence="2" key="1">
    <citation type="journal article" date="2014" name="Int. J. Syst. Evol. Microbiol.">
        <title>Complete genome sequence of Corynebacterium casei LMG S-19264T (=DSM 44701T), isolated from a smear-ripened cheese.</title>
        <authorList>
            <consortium name="US DOE Joint Genome Institute (JGI-PGF)"/>
            <person name="Walter F."/>
            <person name="Albersmeier A."/>
            <person name="Kalinowski J."/>
            <person name="Ruckert C."/>
        </authorList>
    </citation>
    <scope>NUCLEOTIDE SEQUENCE</scope>
    <source>
        <strain evidence="2">VKM Ac-1321</strain>
    </source>
</reference>
<protein>
    <recommendedName>
        <fullName evidence="4">CU044_5270 family protein</fullName>
    </recommendedName>
</protein>
<dbReference type="AlphaFoldDB" id="A0A9W6NJU2"/>
<feature type="transmembrane region" description="Helical" evidence="1">
    <location>
        <begin position="47"/>
        <end position="69"/>
    </location>
</feature>
<keyword evidence="3" id="KW-1185">Reference proteome</keyword>
<evidence type="ECO:0000313" key="2">
    <source>
        <dbReference type="EMBL" id="GLK99051.1"/>
    </source>
</evidence>
<reference evidence="2" key="2">
    <citation type="submission" date="2023-01" db="EMBL/GenBank/DDBJ databases">
        <authorList>
            <person name="Sun Q."/>
            <person name="Evtushenko L."/>
        </authorList>
    </citation>
    <scope>NUCLEOTIDE SEQUENCE</scope>
    <source>
        <strain evidence="2">VKM Ac-1321</strain>
    </source>
</reference>
<dbReference type="Proteomes" id="UP001143480">
    <property type="component" value="Unassembled WGS sequence"/>
</dbReference>
<proteinExistence type="predicted"/>
<keyword evidence="1" id="KW-0472">Membrane</keyword>
<accession>A0A9W6NJU2</accession>
<sequence length="326" mass="35236">MSDKEVVRAMLRQFDPARELHVDRSRISPGSLMPPASARATGERRRLLAAAAAIVVLGGGAAAVAVHGADEPPPGSQAVYEGDGFRYGPIIEPMAFAQGAQITLPLKAAAYESQQGQYNHIGIISWNAVFDDEPGGNATIIRPQERDTWFDAQWVRRVVVKQLPPVFPNEQSRRYYQRHPNAHPIATTAPEVDDFNPGDQPAAAGPMPTTAADIVERIAEQPDPADPRAIVSLIADMSSIYLLPVEARTALIDRLTKTAGAEWIGLTTDRAGRAGIGVKVQAKEVTEILVFEPATGVLLAWDEVDRAGIIQGATLFVKAERTERVE</sequence>
<dbReference type="RefSeq" id="WP_261962148.1">
    <property type="nucleotide sequence ID" value="NZ_BAAAXA010000001.1"/>
</dbReference>
<evidence type="ECO:0000313" key="3">
    <source>
        <dbReference type="Proteomes" id="UP001143480"/>
    </source>
</evidence>
<name>A0A9W6NJU2_9ACTN</name>